<accession>A0ABQ1L7R9</accession>
<evidence type="ECO:0000313" key="2">
    <source>
        <dbReference type="EMBL" id="GGC20885.1"/>
    </source>
</evidence>
<gene>
    <name evidence="2" type="ORF">GCM10011506_02580</name>
</gene>
<evidence type="ECO:0000313" key="3">
    <source>
        <dbReference type="Proteomes" id="UP000636010"/>
    </source>
</evidence>
<feature type="compositionally biased region" description="Basic and acidic residues" evidence="1">
    <location>
        <begin position="1"/>
        <end position="12"/>
    </location>
</feature>
<feature type="region of interest" description="Disordered" evidence="1">
    <location>
        <begin position="1"/>
        <end position="24"/>
    </location>
</feature>
<dbReference type="SUPFAM" id="SSF56935">
    <property type="entry name" value="Porins"/>
    <property type="match status" value="1"/>
</dbReference>
<proteinExistence type="predicted"/>
<dbReference type="InterPro" id="IPR025737">
    <property type="entry name" value="FApF"/>
</dbReference>
<name>A0ABQ1L7R9_9BACT</name>
<dbReference type="EMBL" id="BMEC01000001">
    <property type="protein sequence ID" value="GGC20885.1"/>
    <property type="molecule type" value="Genomic_DNA"/>
</dbReference>
<dbReference type="Proteomes" id="UP000636010">
    <property type="component" value="Unassembled WGS sequence"/>
</dbReference>
<protein>
    <recommendedName>
        <fullName evidence="4">Transporter</fullName>
    </recommendedName>
</protein>
<comment type="caution">
    <text evidence="2">The sequence shown here is derived from an EMBL/GenBank/DDBJ whole genome shotgun (WGS) entry which is preliminary data.</text>
</comment>
<sequence length="253" mass="28556">MAQTENTEHVINTDRPGASDASRTVPKGYLHIESGFLFSVESINPSQEQQLINFNNTLIRYGLLKGLELRLNQSILSSRILENGQEIGVGWQSGLAPLMLGLKVNLTDENGFLPETALVAEVNLPKGNGNFQQENFIYRFNLTALNHLNPDWLLVYNLGIFQSFADESTQFNYTLRSSYTFDKYTPFLEFYGNRSKNTTPLNYINGGISYLVNNQFQLDAYAGIDIVSLYNEALEYNQSFVSVGLGYMFPIKK</sequence>
<keyword evidence="3" id="KW-1185">Reference proteome</keyword>
<organism evidence="2 3">
    <name type="scientific">Marivirga lumbricoides</name>
    <dbReference type="NCBI Taxonomy" id="1046115"/>
    <lineage>
        <taxon>Bacteria</taxon>
        <taxon>Pseudomonadati</taxon>
        <taxon>Bacteroidota</taxon>
        <taxon>Cytophagia</taxon>
        <taxon>Cytophagales</taxon>
        <taxon>Marivirgaceae</taxon>
        <taxon>Marivirga</taxon>
    </lineage>
</organism>
<reference evidence="3" key="1">
    <citation type="journal article" date="2019" name="Int. J. Syst. Evol. Microbiol.">
        <title>The Global Catalogue of Microorganisms (GCM) 10K type strain sequencing project: providing services to taxonomists for standard genome sequencing and annotation.</title>
        <authorList>
            <consortium name="The Broad Institute Genomics Platform"/>
            <consortium name="The Broad Institute Genome Sequencing Center for Infectious Disease"/>
            <person name="Wu L."/>
            <person name="Ma J."/>
        </authorList>
    </citation>
    <scope>NUCLEOTIDE SEQUENCE [LARGE SCALE GENOMIC DNA]</scope>
    <source>
        <strain evidence="3">CGMCC 1.10832</strain>
    </source>
</reference>
<dbReference type="Pfam" id="PF13557">
    <property type="entry name" value="Phenol_MetA_deg"/>
    <property type="match status" value="1"/>
</dbReference>
<evidence type="ECO:0008006" key="4">
    <source>
        <dbReference type="Google" id="ProtNLM"/>
    </source>
</evidence>
<evidence type="ECO:0000256" key="1">
    <source>
        <dbReference type="SAM" id="MobiDB-lite"/>
    </source>
</evidence>